<evidence type="ECO:0000313" key="2">
    <source>
        <dbReference type="Proteomes" id="UP000701801"/>
    </source>
</evidence>
<dbReference type="InterPro" id="IPR011990">
    <property type="entry name" value="TPR-like_helical_dom_sf"/>
</dbReference>
<evidence type="ECO:0000313" key="1">
    <source>
        <dbReference type="EMBL" id="CAG8974838.1"/>
    </source>
</evidence>
<dbReference type="Gene3D" id="1.25.40.10">
    <property type="entry name" value="Tetratricopeptide repeat domain"/>
    <property type="match status" value="1"/>
</dbReference>
<organism evidence="1 2">
    <name type="scientific">Hymenoscyphus albidus</name>
    <dbReference type="NCBI Taxonomy" id="595503"/>
    <lineage>
        <taxon>Eukaryota</taxon>
        <taxon>Fungi</taxon>
        <taxon>Dikarya</taxon>
        <taxon>Ascomycota</taxon>
        <taxon>Pezizomycotina</taxon>
        <taxon>Leotiomycetes</taxon>
        <taxon>Helotiales</taxon>
        <taxon>Helotiaceae</taxon>
        <taxon>Hymenoscyphus</taxon>
    </lineage>
</organism>
<dbReference type="AlphaFoldDB" id="A0A9N9LJG1"/>
<protein>
    <submittedName>
        <fullName evidence="1">Uncharacterized protein</fullName>
    </submittedName>
</protein>
<keyword evidence="2" id="KW-1185">Reference proteome</keyword>
<dbReference type="EMBL" id="CAJVRM010000116">
    <property type="protein sequence ID" value="CAG8974838.1"/>
    <property type="molecule type" value="Genomic_DNA"/>
</dbReference>
<gene>
    <name evidence="1" type="ORF">HYALB_00000453</name>
</gene>
<accession>A0A9N9LJG1</accession>
<comment type="caution">
    <text evidence="1">The sequence shown here is derived from an EMBL/GenBank/DDBJ whole genome shotgun (WGS) entry which is preliminary data.</text>
</comment>
<name>A0A9N9LJG1_9HELO</name>
<sequence>MYTSRADSITEQNPMYGPKNGLACPEAEDWFEKRQQVRKQISQCKLDDQDWDYVKRFSDENVDGWAFYPGFCLLAQEPLDIYSTASRRPNQKFLLVNEVVFPSTEESASNRWTVETGSWHVYQHALNAAIEYMTAAHRSHKPIMLCLQRDLAEVYHELRQYEKDGLLYRAVLETQKKHDFFGPENPDTVLTMTKLVEHYARGYGSAEDREAGKVMSHELYDINKKILRQDNPKTERSWDLVAQLDHKEVALKACGDYIESRKERKAKRTSKDILWLIILRLKLIGHVCVRFELSSRHTCFKTLTQTVYS</sequence>
<reference evidence="1" key="1">
    <citation type="submission" date="2021-07" db="EMBL/GenBank/DDBJ databases">
        <authorList>
            <person name="Durling M."/>
        </authorList>
    </citation>
    <scope>NUCLEOTIDE SEQUENCE</scope>
</reference>
<dbReference type="Proteomes" id="UP000701801">
    <property type="component" value="Unassembled WGS sequence"/>
</dbReference>
<proteinExistence type="predicted"/>